<dbReference type="Proteomes" id="UP001367508">
    <property type="component" value="Unassembled WGS sequence"/>
</dbReference>
<accession>A0AAN9R7R7</accession>
<reference evidence="1 2" key="1">
    <citation type="submission" date="2024-01" db="EMBL/GenBank/DDBJ databases">
        <title>The genomes of 5 underutilized Papilionoideae crops provide insights into root nodulation and disease resistanc.</title>
        <authorList>
            <person name="Jiang F."/>
        </authorList>
    </citation>
    <scope>NUCLEOTIDE SEQUENCE [LARGE SCALE GENOMIC DNA]</scope>
    <source>
        <strain evidence="1">LVBAO_FW01</strain>
        <tissue evidence="1">Leaves</tissue>
    </source>
</reference>
<gene>
    <name evidence="1" type="ORF">VNO77_03000</name>
</gene>
<name>A0AAN9R7R7_CANGL</name>
<dbReference type="PANTHER" id="PTHR47346:SF1">
    <property type="entry name" value="GPI INOSITOL-DEACYLASE"/>
    <property type="match status" value="1"/>
</dbReference>
<dbReference type="AlphaFoldDB" id="A0AAN9R7R7"/>
<evidence type="ECO:0000313" key="1">
    <source>
        <dbReference type="EMBL" id="KAK7360979.1"/>
    </source>
</evidence>
<sequence>MPFDPLYFTEICEGVSLTKRNMLTSWWRGKLENDVVCCICSAVMIYIQAKGSCRLRNIRMRMRRMHGACKLVQVRVVLGHPLIHDAELNWGVFSVVVLCPGSPCMAIPGSPSMASLPLYFHHHVWFPPLNYEIRRQLLLIPHRRIGVQRSNMKNTIVLLLVDPHCSYKSSISISINVAVSRLLLLYCTKMVGCSIAVVFDALMQQAFSWDHDLQIPIMVTAMESNLTLLLHFFHPSHPCHSTHFPFLIPFIVGVSAASSIC</sequence>
<keyword evidence="2" id="KW-1185">Reference proteome</keyword>
<comment type="caution">
    <text evidence="1">The sequence shown here is derived from an EMBL/GenBank/DDBJ whole genome shotgun (WGS) entry which is preliminary data.</text>
</comment>
<evidence type="ECO:0000313" key="2">
    <source>
        <dbReference type="Proteomes" id="UP001367508"/>
    </source>
</evidence>
<organism evidence="1 2">
    <name type="scientific">Canavalia gladiata</name>
    <name type="common">Sword bean</name>
    <name type="synonym">Dolichos gladiatus</name>
    <dbReference type="NCBI Taxonomy" id="3824"/>
    <lineage>
        <taxon>Eukaryota</taxon>
        <taxon>Viridiplantae</taxon>
        <taxon>Streptophyta</taxon>
        <taxon>Embryophyta</taxon>
        <taxon>Tracheophyta</taxon>
        <taxon>Spermatophyta</taxon>
        <taxon>Magnoliopsida</taxon>
        <taxon>eudicotyledons</taxon>
        <taxon>Gunneridae</taxon>
        <taxon>Pentapetalae</taxon>
        <taxon>rosids</taxon>
        <taxon>fabids</taxon>
        <taxon>Fabales</taxon>
        <taxon>Fabaceae</taxon>
        <taxon>Papilionoideae</taxon>
        <taxon>50 kb inversion clade</taxon>
        <taxon>NPAAA clade</taxon>
        <taxon>indigoferoid/millettioid clade</taxon>
        <taxon>Phaseoleae</taxon>
        <taxon>Canavalia</taxon>
    </lineage>
</organism>
<protein>
    <submittedName>
        <fullName evidence="1">Uncharacterized protein</fullName>
    </submittedName>
</protein>
<dbReference type="EMBL" id="JAYMYQ010000001">
    <property type="protein sequence ID" value="KAK7360979.1"/>
    <property type="molecule type" value="Genomic_DNA"/>
</dbReference>
<proteinExistence type="predicted"/>
<dbReference type="PANTHER" id="PTHR47346">
    <property type="entry name" value="HYDROLASES, ACTING ON ESTER BOND"/>
    <property type="match status" value="1"/>
</dbReference>